<feature type="transmembrane region" description="Helical" evidence="5">
    <location>
        <begin position="265"/>
        <end position="283"/>
    </location>
</feature>
<proteinExistence type="predicted"/>
<dbReference type="Pfam" id="PF04932">
    <property type="entry name" value="Wzy_C"/>
    <property type="match status" value="1"/>
</dbReference>
<feature type="domain" description="O-antigen ligase-related" evidence="6">
    <location>
        <begin position="226"/>
        <end position="390"/>
    </location>
</feature>
<feature type="transmembrane region" description="Helical" evidence="5">
    <location>
        <begin position="7"/>
        <end position="26"/>
    </location>
</feature>
<sequence length="469" mass="54104">MNLKQIIFFFVLLGIFFIPFNSWGGLPFLGEFAKESSTIFFLIASGIFFFKITLKGRLVVPYRNPIFWSLLLVLIWFILSTVINLPNILDYKFKGLNGVMRFIRQYGALVMSAIIFLLTFYNAFHKKDNKRLFLNIRKVFFISFCFVSVYAFLEIAYIKLGISQFKPILNFFDYLPFVNVIIDTTNLRISSLTHEPPAFSSFLLTTAGWMFSYILTGKGFKKYIPALLVLVFALFSDSRSALVIIFTQAFIFLLFLAHKKNFQHILIRIGIVGLVAVMAIGVYKGQEISEYIVEKATSFGVNDGTHSISNKTRFGIQYALGQVFLENPVSGVGFGQQAYESRRHYPSWAVEDNWEFRLMYLNPDHPNFPPGYNLYLRLLAETGIVGFLLFSSFLCLIIFTCIKLIRQKNENQIIGMVILISMVGLIINWVQIDTFRVFGFWINLALLLYVTRNKFTFLKLNKIKSKEEE</sequence>
<dbReference type="AlphaFoldDB" id="A0A1H4BN92"/>
<dbReference type="STRING" id="908615.SAMN05421540_106108"/>
<feature type="transmembrane region" description="Helical" evidence="5">
    <location>
        <begin position="38"/>
        <end position="54"/>
    </location>
</feature>
<organism evidence="7 8">
    <name type="scientific">Psychroflexus halocasei</name>
    <dbReference type="NCBI Taxonomy" id="908615"/>
    <lineage>
        <taxon>Bacteria</taxon>
        <taxon>Pseudomonadati</taxon>
        <taxon>Bacteroidota</taxon>
        <taxon>Flavobacteriia</taxon>
        <taxon>Flavobacteriales</taxon>
        <taxon>Flavobacteriaceae</taxon>
        <taxon>Psychroflexus</taxon>
    </lineage>
</organism>
<evidence type="ECO:0000259" key="6">
    <source>
        <dbReference type="Pfam" id="PF04932"/>
    </source>
</evidence>
<evidence type="ECO:0000256" key="5">
    <source>
        <dbReference type="SAM" id="Phobius"/>
    </source>
</evidence>
<evidence type="ECO:0000256" key="4">
    <source>
        <dbReference type="ARBA" id="ARBA00023136"/>
    </source>
</evidence>
<dbReference type="GO" id="GO:0016020">
    <property type="term" value="C:membrane"/>
    <property type="evidence" value="ECO:0007669"/>
    <property type="project" value="UniProtKB-SubCell"/>
</dbReference>
<dbReference type="PANTHER" id="PTHR37422:SF13">
    <property type="entry name" value="LIPOPOLYSACCHARIDE BIOSYNTHESIS PROTEIN PA4999-RELATED"/>
    <property type="match status" value="1"/>
</dbReference>
<dbReference type="InterPro" id="IPR051533">
    <property type="entry name" value="WaaL-like"/>
</dbReference>
<accession>A0A1H4BN92</accession>
<reference evidence="7 8" key="1">
    <citation type="submission" date="2016-10" db="EMBL/GenBank/DDBJ databases">
        <authorList>
            <person name="de Groot N.N."/>
        </authorList>
    </citation>
    <scope>NUCLEOTIDE SEQUENCE [LARGE SCALE GENOMIC DNA]</scope>
    <source>
        <strain evidence="7 8">DSM 23581</strain>
    </source>
</reference>
<keyword evidence="8" id="KW-1185">Reference proteome</keyword>
<evidence type="ECO:0000256" key="3">
    <source>
        <dbReference type="ARBA" id="ARBA00022989"/>
    </source>
</evidence>
<keyword evidence="4 5" id="KW-0472">Membrane</keyword>
<keyword evidence="7" id="KW-0436">Ligase</keyword>
<feature type="transmembrane region" description="Helical" evidence="5">
    <location>
        <begin position="241"/>
        <end position="258"/>
    </location>
</feature>
<gene>
    <name evidence="7" type="ORF">SAMN05421540_106108</name>
</gene>
<keyword evidence="3 5" id="KW-1133">Transmembrane helix</keyword>
<evidence type="ECO:0000256" key="2">
    <source>
        <dbReference type="ARBA" id="ARBA00022692"/>
    </source>
</evidence>
<feature type="transmembrane region" description="Helical" evidence="5">
    <location>
        <begin position="66"/>
        <end position="86"/>
    </location>
</feature>
<evidence type="ECO:0000313" key="8">
    <source>
        <dbReference type="Proteomes" id="UP000198820"/>
    </source>
</evidence>
<feature type="transmembrane region" description="Helical" evidence="5">
    <location>
        <begin position="106"/>
        <end position="124"/>
    </location>
</feature>
<feature type="transmembrane region" description="Helical" evidence="5">
    <location>
        <begin position="374"/>
        <end position="401"/>
    </location>
</feature>
<protein>
    <submittedName>
        <fullName evidence="7">O-antigen ligase</fullName>
    </submittedName>
</protein>
<evidence type="ECO:0000256" key="1">
    <source>
        <dbReference type="ARBA" id="ARBA00004141"/>
    </source>
</evidence>
<feature type="transmembrane region" description="Helical" evidence="5">
    <location>
        <begin position="413"/>
        <end position="432"/>
    </location>
</feature>
<dbReference type="PANTHER" id="PTHR37422">
    <property type="entry name" value="TEICHURONIC ACID BIOSYNTHESIS PROTEIN TUAE"/>
    <property type="match status" value="1"/>
</dbReference>
<dbReference type="EMBL" id="FNQF01000006">
    <property type="protein sequence ID" value="SEA49645.1"/>
    <property type="molecule type" value="Genomic_DNA"/>
</dbReference>
<comment type="subcellular location">
    <subcellularLocation>
        <location evidence="1">Membrane</location>
        <topology evidence="1">Multi-pass membrane protein</topology>
    </subcellularLocation>
</comment>
<feature type="transmembrane region" description="Helical" evidence="5">
    <location>
        <begin position="136"/>
        <end position="158"/>
    </location>
</feature>
<dbReference type="InterPro" id="IPR007016">
    <property type="entry name" value="O-antigen_ligase-rel_domated"/>
</dbReference>
<dbReference type="Proteomes" id="UP000198820">
    <property type="component" value="Unassembled WGS sequence"/>
</dbReference>
<keyword evidence="2 5" id="KW-0812">Transmembrane</keyword>
<dbReference type="GO" id="GO:0016874">
    <property type="term" value="F:ligase activity"/>
    <property type="evidence" value="ECO:0007669"/>
    <property type="project" value="UniProtKB-KW"/>
</dbReference>
<name>A0A1H4BN92_9FLAO</name>
<evidence type="ECO:0000313" key="7">
    <source>
        <dbReference type="EMBL" id="SEA49645.1"/>
    </source>
</evidence>
<feature type="transmembrane region" description="Helical" evidence="5">
    <location>
        <begin position="438"/>
        <end position="455"/>
    </location>
</feature>